<name>A0A0J1BA19_RHOIS</name>
<feature type="compositionally biased region" description="Low complexity" evidence="6">
    <location>
        <begin position="1"/>
        <end position="17"/>
    </location>
</feature>
<dbReference type="InterPro" id="IPR041122">
    <property type="entry name" value="RecJ_OB"/>
</dbReference>
<dbReference type="GO" id="GO:0006281">
    <property type="term" value="P:DNA repair"/>
    <property type="evidence" value="ECO:0007669"/>
    <property type="project" value="InterPro"/>
</dbReference>
<evidence type="ECO:0000256" key="1">
    <source>
        <dbReference type="ARBA" id="ARBA00005915"/>
    </source>
</evidence>
<keyword evidence="5 10" id="KW-0269">Exonuclease</keyword>
<dbReference type="GO" id="GO:0008409">
    <property type="term" value="F:5'-3' exonuclease activity"/>
    <property type="evidence" value="ECO:0007669"/>
    <property type="project" value="InterPro"/>
</dbReference>
<accession>A0A0J1BA19</accession>
<dbReference type="RefSeq" id="WP_047815871.1">
    <property type="nucleotide sequence ID" value="NZ_LECT01000038.1"/>
</dbReference>
<evidence type="ECO:0000313" key="11">
    <source>
        <dbReference type="Proteomes" id="UP000036367"/>
    </source>
</evidence>
<evidence type="ECO:0000256" key="3">
    <source>
        <dbReference type="ARBA" id="ARBA00022722"/>
    </source>
</evidence>
<comment type="caution">
    <text evidence="10">The sequence shown here is derived from an EMBL/GenBank/DDBJ whole genome shotgun (WGS) entry which is preliminary data.</text>
</comment>
<evidence type="ECO:0000259" key="7">
    <source>
        <dbReference type="Pfam" id="PF01368"/>
    </source>
</evidence>
<evidence type="ECO:0000259" key="8">
    <source>
        <dbReference type="Pfam" id="PF02272"/>
    </source>
</evidence>
<dbReference type="Gene3D" id="3.90.1640.30">
    <property type="match status" value="1"/>
</dbReference>
<reference evidence="10" key="1">
    <citation type="submission" date="2015-05" db="EMBL/GenBank/DDBJ databases">
        <title>Permanent draft genome of Rhodopirellula islandicus K833.</title>
        <authorList>
            <person name="Kizina J."/>
            <person name="Richter M."/>
            <person name="Glockner F.O."/>
            <person name="Harder J."/>
        </authorList>
    </citation>
    <scope>NUCLEOTIDE SEQUENCE [LARGE SCALE GENOMIC DNA]</scope>
    <source>
        <strain evidence="10">K833</strain>
    </source>
</reference>
<keyword evidence="4" id="KW-0378">Hydrolase</keyword>
<sequence length="599" mass="64756">MSTDSSSISDSNQLVDSGTKREWRITPHDAPLVEQLIRTTGLPPVVAQLLVSRGVYSQEDAATFLDTKLTSLRDPQLLPGVPAATEKILAAAEAKTPIVIYGDYDADGMTGSAILVNCLRLLGAEVSYHVPNRLEEGYGLNEDSIRKLVARGKQMIVSVDCGIASLECAKLCRELGVTLIITDHHQIGDELPDADIIVHPRLPGTAYPFGELCGAGVAFKLAWSLCQAKCGQKKVTPPMKRFLMQSLSLAAIGTIADVVPLLDENRVLVNHGLRVMQTEPLPGLWELMKLTKLDQASELTTENISFGLAPRLNAAGRLGQAQLGIELLTIEAGDRAVALAQYIDQLNGTRDTLQRSVQLAAQKQANADFDPEKDPALVLAGVGWHTGVIGVVAGRLAEKYAKPVIILSLDTAGKVDATGSGRVGGTGINLYEALRECDDRLIRYGGHPAAGGLTIRESDIEAFRGDFCEAVSKQWSEQELAPAIQIDAEAPLGQLNLQTMKQIETMAPFGAGNPRPVLMGRDIQLSEPAKKMGKGENHLSVRLKQGERVIRGVAFGAADWCEPLNQHNGPIEIAYRPVINEFNGYRSVEVHLVDWRKQT</sequence>
<dbReference type="Gene3D" id="2.40.50.460">
    <property type="match status" value="1"/>
</dbReference>
<dbReference type="InterPro" id="IPR004610">
    <property type="entry name" value="RecJ"/>
</dbReference>
<feature type="domain" description="RecJ OB" evidence="9">
    <location>
        <begin position="486"/>
        <end position="594"/>
    </location>
</feature>
<dbReference type="Pfam" id="PF01368">
    <property type="entry name" value="DHH"/>
    <property type="match status" value="1"/>
</dbReference>
<dbReference type="EMBL" id="LECT01000038">
    <property type="protein sequence ID" value="KLU03373.1"/>
    <property type="molecule type" value="Genomic_DNA"/>
</dbReference>
<dbReference type="OrthoDB" id="9809852at2"/>
<dbReference type="InterPro" id="IPR038763">
    <property type="entry name" value="DHH_sf"/>
</dbReference>
<dbReference type="InterPro" id="IPR051673">
    <property type="entry name" value="SSDNA_exonuclease_RecJ"/>
</dbReference>
<dbReference type="Pfam" id="PF02272">
    <property type="entry name" value="DHHA1"/>
    <property type="match status" value="1"/>
</dbReference>
<dbReference type="PATRIC" id="fig|595434.4.peg.4450"/>
<gene>
    <name evidence="10" type="ORF">RISK_004685</name>
</gene>
<dbReference type="GO" id="GO:0006310">
    <property type="term" value="P:DNA recombination"/>
    <property type="evidence" value="ECO:0007669"/>
    <property type="project" value="InterPro"/>
</dbReference>
<dbReference type="SUPFAM" id="SSF64182">
    <property type="entry name" value="DHH phosphoesterases"/>
    <property type="match status" value="1"/>
</dbReference>
<evidence type="ECO:0000256" key="5">
    <source>
        <dbReference type="ARBA" id="ARBA00022839"/>
    </source>
</evidence>
<dbReference type="NCBIfam" id="TIGR00644">
    <property type="entry name" value="recJ"/>
    <property type="match status" value="1"/>
</dbReference>
<evidence type="ECO:0000259" key="9">
    <source>
        <dbReference type="Pfam" id="PF17768"/>
    </source>
</evidence>
<evidence type="ECO:0000256" key="6">
    <source>
        <dbReference type="SAM" id="MobiDB-lite"/>
    </source>
</evidence>
<dbReference type="Proteomes" id="UP000036367">
    <property type="component" value="Unassembled WGS sequence"/>
</dbReference>
<dbReference type="InterPro" id="IPR003156">
    <property type="entry name" value="DHHA1_dom"/>
</dbReference>
<dbReference type="PANTHER" id="PTHR30255:SF2">
    <property type="entry name" value="SINGLE-STRANDED-DNA-SPECIFIC EXONUCLEASE RECJ"/>
    <property type="match status" value="1"/>
</dbReference>
<dbReference type="PANTHER" id="PTHR30255">
    <property type="entry name" value="SINGLE-STRANDED-DNA-SPECIFIC EXONUCLEASE RECJ"/>
    <property type="match status" value="1"/>
</dbReference>
<dbReference type="AlphaFoldDB" id="A0A0J1BA19"/>
<dbReference type="InterPro" id="IPR001667">
    <property type="entry name" value="DDH_dom"/>
</dbReference>
<keyword evidence="11" id="KW-1185">Reference proteome</keyword>
<proteinExistence type="inferred from homology"/>
<feature type="region of interest" description="Disordered" evidence="6">
    <location>
        <begin position="1"/>
        <end position="21"/>
    </location>
</feature>
<comment type="similarity">
    <text evidence="1">Belongs to the RecJ family.</text>
</comment>
<keyword evidence="3" id="KW-0540">Nuclease</keyword>
<evidence type="ECO:0000256" key="2">
    <source>
        <dbReference type="ARBA" id="ARBA00019841"/>
    </source>
</evidence>
<dbReference type="GO" id="GO:0003676">
    <property type="term" value="F:nucleic acid binding"/>
    <property type="evidence" value="ECO:0007669"/>
    <property type="project" value="InterPro"/>
</dbReference>
<dbReference type="STRING" id="595434.RISK_004685"/>
<dbReference type="Pfam" id="PF17768">
    <property type="entry name" value="RecJ_OB"/>
    <property type="match status" value="1"/>
</dbReference>
<protein>
    <recommendedName>
        <fullName evidence="2">Single-stranded-DNA-specific exonuclease RecJ</fullName>
    </recommendedName>
</protein>
<evidence type="ECO:0000313" key="10">
    <source>
        <dbReference type="EMBL" id="KLU03373.1"/>
    </source>
</evidence>
<feature type="domain" description="DHHA1" evidence="8">
    <location>
        <begin position="376"/>
        <end position="471"/>
    </location>
</feature>
<evidence type="ECO:0000256" key="4">
    <source>
        <dbReference type="ARBA" id="ARBA00022801"/>
    </source>
</evidence>
<feature type="domain" description="DDH" evidence="7">
    <location>
        <begin position="98"/>
        <end position="234"/>
    </location>
</feature>
<organism evidence="10 11">
    <name type="scientific">Rhodopirellula islandica</name>
    <dbReference type="NCBI Taxonomy" id="595434"/>
    <lineage>
        <taxon>Bacteria</taxon>
        <taxon>Pseudomonadati</taxon>
        <taxon>Planctomycetota</taxon>
        <taxon>Planctomycetia</taxon>
        <taxon>Pirellulales</taxon>
        <taxon>Pirellulaceae</taxon>
        <taxon>Rhodopirellula</taxon>
    </lineage>
</organism>